<comment type="caution">
    <text evidence="3">The sequence shown here is derived from an EMBL/GenBank/DDBJ whole genome shotgun (WGS) entry which is preliminary data.</text>
</comment>
<name>A0A4R2QJW0_9PSEU</name>
<evidence type="ECO:0000256" key="1">
    <source>
        <dbReference type="ARBA" id="ARBA00023002"/>
    </source>
</evidence>
<dbReference type="InterPro" id="IPR006076">
    <property type="entry name" value="FAD-dep_OxRdtase"/>
</dbReference>
<reference evidence="3 4" key="1">
    <citation type="submission" date="2019-03" db="EMBL/GenBank/DDBJ databases">
        <title>Genomic Encyclopedia of Type Strains, Phase IV (KMG-IV): sequencing the most valuable type-strain genomes for metagenomic binning, comparative biology and taxonomic classification.</title>
        <authorList>
            <person name="Goeker M."/>
        </authorList>
    </citation>
    <scope>NUCLEOTIDE SEQUENCE [LARGE SCALE GENOMIC DNA]</scope>
    <source>
        <strain evidence="3 4">DSM 45765</strain>
    </source>
</reference>
<feature type="domain" description="FAD dependent oxidoreductase" evidence="2">
    <location>
        <begin position="4"/>
        <end position="385"/>
    </location>
</feature>
<evidence type="ECO:0000313" key="4">
    <source>
        <dbReference type="Proteomes" id="UP000294911"/>
    </source>
</evidence>
<dbReference type="Proteomes" id="UP000294911">
    <property type="component" value="Unassembled WGS sequence"/>
</dbReference>
<dbReference type="Gene3D" id="3.50.50.60">
    <property type="entry name" value="FAD/NAD(P)-binding domain"/>
    <property type="match status" value="1"/>
</dbReference>
<dbReference type="OrthoDB" id="9806452at2"/>
<dbReference type="Gene3D" id="3.30.9.10">
    <property type="entry name" value="D-Amino Acid Oxidase, subunit A, domain 2"/>
    <property type="match status" value="1"/>
</dbReference>
<dbReference type="AlphaFoldDB" id="A0A4R2QJW0"/>
<dbReference type="GO" id="GO:0016491">
    <property type="term" value="F:oxidoreductase activity"/>
    <property type="evidence" value="ECO:0007669"/>
    <property type="project" value="UniProtKB-KW"/>
</dbReference>
<accession>A0A4R2QJW0</accession>
<dbReference type="PANTHER" id="PTHR13847:SF287">
    <property type="entry name" value="FAD-DEPENDENT OXIDOREDUCTASE DOMAIN-CONTAINING PROTEIN 1"/>
    <property type="match status" value="1"/>
</dbReference>
<keyword evidence="4" id="KW-1185">Reference proteome</keyword>
<dbReference type="GO" id="GO:0005737">
    <property type="term" value="C:cytoplasm"/>
    <property type="evidence" value="ECO:0007669"/>
    <property type="project" value="TreeGrafter"/>
</dbReference>
<sequence>MNTDVVVIGAGVVGSGIAFELAKSGRKVVVVDKTGGIGHGSTSASSAIVRFNFSTAAGVASAWESKFCWENWRDHLGGEDPRGMARYIRTGSAMLDVDVAPRSKFVSLFDQFGVPYEEWDSDTLASRIPSIDVGRYWPPKLISDDRFYDESDATLGALFTPDSGYISDPQLAAQNLARAAEERGAEFLLGRTVVGFELAAERIASVLLHDHTRINTDVVINAAGPWSGKLNVLAGVGADFTVNVRPMRQEVAHIAAPGGYSPTDGAGITIADMDLGTYLRGEVGGGILVGGTEPECDPLQWLDSPEEAHPHPTVDVFEAQVTRAARRLPELAVPHSPRGVVGVYDVADDWTPIYDRTERPGYYVAIGTSGNQFKNAPLIGQFMTAIVDEVENGKDHDTTPVQFHGDHTGATIDLSAFSRRRAVNTDSTGTVLG</sequence>
<keyword evidence="1" id="KW-0560">Oxidoreductase</keyword>
<dbReference type="SUPFAM" id="SSF51905">
    <property type="entry name" value="FAD/NAD(P)-binding domain"/>
    <property type="match status" value="1"/>
</dbReference>
<evidence type="ECO:0000313" key="3">
    <source>
        <dbReference type="EMBL" id="TCP47275.1"/>
    </source>
</evidence>
<gene>
    <name evidence="3" type="ORF">EV191_11269</name>
</gene>
<protein>
    <submittedName>
        <fullName evidence="3">Glycine/D-amino acid oxidase-like deaminating enzyme</fullName>
    </submittedName>
</protein>
<dbReference type="RefSeq" id="WP_132879223.1">
    <property type="nucleotide sequence ID" value="NZ_SLXQ01000012.1"/>
</dbReference>
<dbReference type="InterPro" id="IPR036188">
    <property type="entry name" value="FAD/NAD-bd_sf"/>
</dbReference>
<dbReference type="EMBL" id="SLXQ01000012">
    <property type="protein sequence ID" value="TCP47275.1"/>
    <property type="molecule type" value="Genomic_DNA"/>
</dbReference>
<dbReference type="Pfam" id="PF01266">
    <property type="entry name" value="DAO"/>
    <property type="match status" value="1"/>
</dbReference>
<organism evidence="3 4">
    <name type="scientific">Tamaricihabitans halophyticus</name>
    <dbReference type="NCBI Taxonomy" id="1262583"/>
    <lineage>
        <taxon>Bacteria</taxon>
        <taxon>Bacillati</taxon>
        <taxon>Actinomycetota</taxon>
        <taxon>Actinomycetes</taxon>
        <taxon>Pseudonocardiales</taxon>
        <taxon>Pseudonocardiaceae</taxon>
        <taxon>Tamaricihabitans</taxon>
    </lineage>
</organism>
<evidence type="ECO:0000259" key="2">
    <source>
        <dbReference type="Pfam" id="PF01266"/>
    </source>
</evidence>
<proteinExistence type="predicted"/>
<dbReference type="PANTHER" id="PTHR13847">
    <property type="entry name" value="SARCOSINE DEHYDROGENASE-RELATED"/>
    <property type="match status" value="1"/>
</dbReference>